<comment type="caution">
    <text evidence="5">The sequence shown here is derived from an EMBL/GenBank/DDBJ whole genome shotgun (WGS) entry which is preliminary data.</text>
</comment>
<evidence type="ECO:0000259" key="4">
    <source>
        <dbReference type="Pfam" id="PF01370"/>
    </source>
</evidence>
<keyword evidence="6" id="KW-1185">Reference proteome</keyword>
<dbReference type="CDD" id="cd05266">
    <property type="entry name" value="SDR_a4"/>
    <property type="match status" value="1"/>
</dbReference>
<keyword evidence="2" id="KW-0520">NAD</keyword>
<dbReference type="GO" id="GO:0016853">
    <property type="term" value="F:isomerase activity"/>
    <property type="evidence" value="ECO:0007669"/>
    <property type="project" value="UniProtKB-KW"/>
</dbReference>
<sequence>MEIHHPFPATSLRPTGVHKRITTHISLKFNNYKASSSTTTNLQYDVVSSQSKSSQNQIFILGMGYVGKFFAQQLINKEWIVSGTCTSNAKKLKLEEMGFNVHNFNANEPELEVLDDLSRHTHLLVSIPPVEGIGDPLLQHNELLKSRLVDGNLRWLCYLSSTSVYGNCGGAWVDEDYPASGTSEPAKARLAAEEGWLQFGSQLGLETKIFRLGGIYGPGRSAIDTILKQKQLSEVQRLRSFSRYTSRVHISDICQALYASVQKPSTRSIFNIVDDDPTPREEVFMYAQNLVEKKWPGQTRQLITHERVESSLSKANAREPKCLRLIQDDTDAIHRCRRRNGAGNDLTNKIDVLYTFVSMKCM</sequence>
<dbReference type="Gene3D" id="3.40.50.720">
    <property type="entry name" value="NAD(P)-binding Rossmann-like Domain"/>
    <property type="match status" value="1"/>
</dbReference>
<proteinExistence type="inferred from homology"/>
<keyword evidence="3" id="KW-0413">Isomerase</keyword>
<evidence type="ECO:0000313" key="5">
    <source>
        <dbReference type="EMBL" id="KAK1363084.1"/>
    </source>
</evidence>
<gene>
    <name evidence="5" type="ORF">POM88_038645</name>
</gene>
<name>A0AAD8H9P4_9APIA</name>
<dbReference type="EMBL" id="JAUIZM010000009">
    <property type="protein sequence ID" value="KAK1363084.1"/>
    <property type="molecule type" value="Genomic_DNA"/>
</dbReference>
<reference evidence="5" key="1">
    <citation type="submission" date="2023-02" db="EMBL/GenBank/DDBJ databases">
        <title>Genome of toxic invasive species Heracleum sosnowskyi carries increased number of genes despite the absence of recent whole-genome duplications.</title>
        <authorList>
            <person name="Schelkunov M."/>
            <person name="Shtratnikova V."/>
            <person name="Makarenko M."/>
            <person name="Klepikova A."/>
            <person name="Omelchenko D."/>
            <person name="Novikova G."/>
            <person name="Obukhova E."/>
            <person name="Bogdanov V."/>
            <person name="Penin A."/>
            <person name="Logacheva M."/>
        </authorList>
    </citation>
    <scope>NUCLEOTIDE SEQUENCE</scope>
    <source>
        <strain evidence="5">Hsosn_3</strain>
        <tissue evidence="5">Leaf</tissue>
    </source>
</reference>
<feature type="domain" description="NAD-dependent epimerase/dehydratase" evidence="4">
    <location>
        <begin position="152"/>
        <end position="272"/>
    </location>
</feature>
<evidence type="ECO:0000256" key="1">
    <source>
        <dbReference type="ARBA" id="ARBA00007637"/>
    </source>
</evidence>
<dbReference type="Proteomes" id="UP001237642">
    <property type="component" value="Unassembled WGS sequence"/>
</dbReference>
<evidence type="ECO:0000313" key="6">
    <source>
        <dbReference type="Proteomes" id="UP001237642"/>
    </source>
</evidence>
<evidence type="ECO:0000256" key="3">
    <source>
        <dbReference type="ARBA" id="ARBA00023235"/>
    </source>
</evidence>
<dbReference type="InterPro" id="IPR001509">
    <property type="entry name" value="Epimerase_deHydtase"/>
</dbReference>
<dbReference type="AlphaFoldDB" id="A0AAD8H9P4"/>
<dbReference type="InterPro" id="IPR036291">
    <property type="entry name" value="NAD(P)-bd_dom_sf"/>
</dbReference>
<reference evidence="5" key="2">
    <citation type="submission" date="2023-05" db="EMBL/GenBank/DDBJ databases">
        <authorList>
            <person name="Schelkunov M.I."/>
        </authorList>
    </citation>
    <scope>NUCLEOTIDE SEQUENCE</scope>
    <source>
        <strain evidence="5">Hsosn_3</strain>
        <tissue evidence="5">Leaf</tissue>
    </source>
</reference>
<dbReference type="PANTHER" id="PTHR43574">
    <property type="entry name" value="EPIMERASE-RELATED"/>
    <property type="match status" value="1"/>
</dbReference>
<organism evidence="5 6">
    <name type="scientific">Heracleum sosnowskyi</name>
    <dbReference type="NCBI Taxonomy" id="360622"/>
    <lineage>
        <taxon>Eukaryota</taxon>
        <taxon>Viridiplantae</taxon>
        <taxon>Streptophyta</taxon>
        <taxon>Embryophyta</taxon>
        <taxon>Tracheophyta</taxon>
        <taxon>Spermatophyta</taxon>
        <taxon>Magnoliopsida</taxon>
        <taxon>eudicotyledons</taxon>
        <taxon>Gunneridae</taxon>
        <taxon>Pentapetalae</taxon>
        <taxon>asterids</taxon>
        <taxon>campanulids</taxon>
        <taxon>Apiales</taxon>
        <taxon>Apiaceae</taxon>
        <taxon>Apioideae</taxon>
        <taxon>apioid superclade</taxon>
        <taxon>Tordylieae</taxon>
        <taxon>Tordyliinae</taxon>
        <taxon>Heracleum</taxon>
    </lineage>
</organism>
<accession>A0AAD8H9P4</accession>
<protein>
    <submittedName>
        <fullName evidence="5">Epimerase domain-containing protein</fullName>
    </submittedName>
</protein>
<comment type="similarity">
    <text evidence="1">Belongs to the NAD(P)-dependent epimerase/dehydratase family.</text>
</comment>
<dbReference type="Pfam" id="PF01370">
    <property type="entry name" value="Epimerase"/>
    <property type="match status" value="1"/>
</dbReference>
<dbReference type="SUPFAM" id="SSF51735">
    <property type="entry name" value="NAD(P)-binding Rossmann-fold domains"/>
    <property type="match status" value="1"/>
</dbReference>
<evidence type="ECO:0000256" key="2">
    <source>
        <dbReference type="ARBA" id="ARBA00023027"/>
    </source>
</evidence>